<accession>A0ABN7PCD8</accession>
<proteinExistence type="predicted"/>
<organism evidence="2 3">
    <name type="scientific">Timema podura</name>
    <name type="common">Walking stick</name>
    <dbReference type="NCBI Taxonomy" id="61482"/>
    <lineage>
        <taxon>Eukaryota</taxon>
        <taxon>Metazoa</taxon>
        <taxon>Ecdysozoa</taxon>
        <taxon>Arthropoda</taxon>
        <taxon>Hexapoda</taxon>
        <taxon>Insecta</taxon>
        <taxon>Pterygota</taxon>
        <taxon>Neoptera</taxon>
        <taxon>Polyneoptera</taxon>
        <taxon>Phasmatodea</taxon>
        <taxon>Timematodea</taxon>
        <taxon>Timematoidea</taxon>
        <taxon>Timematidae</taxon>
        <taxon>Timema</taxon>
    </lineage>
</organism>
<evidence type="ECO:0000256" key="1">
    <source>
        <dbReference type="SAM" id="MobiDB-lite"/>
    </source>
</evidence>
<reference evidence="2" key="1">
    <citation type="submission" date="2021-03" db="EMBL/GenBank/DDBJ databases">
        <authorList>
            <person name="Tran Van P."/>
        </authorList>
    </citation>
    <scope>NUCLEOTIDE SEQUENCE</scope>
</reference>
<dbReference type="EMBL" id="CAJPIN010036648">
    <property type="protein sequence ID" value="CAG2064756.1"/>
    <property type="molecule type" value="Genomic_DNA"/>
</dbReference>
<name>A0ABN7PCD8_TIMPD</name>
<evidence type="ECO:0000313" key="2">
    <source>
        <dbReference type="EMBL" id="CAG2064756.1"/>
    </source>
</evidence>
<comment type="caution">
    <text evidence="2">The sequence shown here is derived from an EMBL/GenBank/DDBJ whole genome shotgun (WGS) entry which is preliminary data.</text>
</comment>
<keyword evidence="3" id="KW-1185">Reference proteome</keyword>
<sequence>IFQQANKKKAIPQLEMQQRIKRFYNCVASLMTYQLQCLCISSIEDYTHFICNVGYTNPGFIVNIVQRNKIIMFEPSFNSFRDVLLGVYDTMITAVNGLPRLETKLYMEFDTGDVLKSLHVLIPVNEETLMDQKPHNPSSAPHLLPSGPDHAS</sequence>
<gene>
    <name evidence="2" type="ORF">TPAB3V08_LOCUS11700</name>
</gene>
<feature type="non-terminal residue" evidence="2">
    <location>
        <position position="1"/>
    </location>
</feature>
<feature type="region of interest" description="Disordered" evidence="1">
    <location>
        <begin position="131"/>
        <end position="152"/>
    </location>
</feature>
<dbReference type="Proteomes" id="UP001153148">
    <property type="component" value="Unassembled WGS sequence"/>
</dbReference>
<protein>
    <submittedName>
        <fullName evidence="2">Uncharacterized protein</fullName>
    </submittedName>
</protein>
<evidence type="ECO:0000313" key="3">
    <source>
        <dbReference type="Proteomes" id="UP001153148"/>
    </source>
</evidence>